<evidence type="ECO:0000313" key="1">
    <source>
        <dbReference type="EMBL" id="MVN88923.1"/>
    </source>
</evidence>
<dbReference type="PROSITE" id="PS51257">
    <property type="entry name" value="PROKAR_LIPOPROTEIN"/>
    <property type="match status" value="1"/>
</dbReference>
<gene>
    <name evidence="1" type="ORF">GO986_19460</name>
</gene>
<dbReference type="EMBL" id="WQLB01000037">
    <property type="protein sequence ID" value="MVN88923.1"/>
    <property type="molecule type" value="Genomic_DNA"/>
</dbReference>
<dbReference type="InterPro" id="IPR021454">
    <property type="entry name" value="DUF3105"/>
</dbReference>
<sequence>MKRLMLLSLTVLLAACNQTGGDIEGVQTFKFEGGAHKPGRLEYAQRPPAGGEHNAAWQNCGIYNRPLYDEYAVHSMEHGAVWISYQPGLSASQVLQLKDSLAGRTYILLSPHESQKAPIVLSAWNKQLEVQDASDPRIKSFVQTYEQGGEAPEIGASCSGAYDDTV</sequence>
<proteinExistence type="predicted"/>
<organism evidence="1 2">
    <name type="scientific">Deinococcus arboris</name>
    <dbReference type="NCBI Taxonomy" id="2682977"/>
    <lineage>
        <taxon>Bacteria</taxon>
        <taxon>Thermotogati</taxon>
        <taxon>Deinococcota</taxon>
        <taxon>Deinococci</taxon>
        <taxon>Deinococcales</taxon>
        <taxon>Deinococcaceae</taxon>
        <taxon>Deinococcus</taxon>
    </lineage>
</organism>
<dbReference type="Proteomes" id="UP000483286">
    <property type="component" value="Unassembled WGS sequence"/>
</dbReference>
<dbReference type="AlphaFoldDB" id="A0A7C9MB69"/>
<name>A0A7C9MB69_9DEIO</name>
<dbReference type="RefSeq" id="WP_157461152.1">
    <property type="nucleotide sequence ID" value="NZ_WQLB01000037.1"/>
</dbReference>
<protein>
    <submittedName>
        <fullName evidence="1">DUF3105 domain-containing protein</fullName>
    </submittedName>
</protein>
<reference evidence="1 2" key="1">
    <citation type="submission" date="2019-12" db="EMBL/GenBank/DDBJ databases">
        <title>Deinococcus sp. HMF7620 Genome sequencing and assembly.</title>
        <authorList>
            <person name="Kang H."/>
            <person name="Kim H."/>
            <person name="Joh K."/>
        </authorList>
    </citation>
    <scope>NUCLEOTIDE SEQUENCE [LARGE SCALE GENOMIC DNA]</scope>
    <source>
        <strain evidence="1 2">HMF7620</strain>
    </source>
</reference>
<accession>A0A7C9MB69</accession>
<evidence type="ECO:0000313" key="2">
    <source>
        <dbReference type="Proteomes" id="UP000483286"/>
    </source>
</evidence>
<comment type="caution">
    <text evidence="1">The sequence shown here is derived from an EMBL/GenBank/DDBJ whole genome shotgun (WGS) entry which is preliminary data.</text>
</comment>
<dbReference type="Pfam" id="PF11303">
    <property type="entry name" value="DUF3105"/>
    <property type="match status" value="1"/>
</dbReference>
<keyword evidence="2" id="KW-1185">Reference proteome</keyword>